<dbReference type="InterPro" id="IPR013783">
    <property type="entry name" value="Ig-like_fold"/>
</dbReference>
<organism evidence="5 6">
    <name type="scientific">Anser brachyrhynchus</name>
    <name type="common">Pink-footed goose</name>
    <dbReference type="NCBI Taxonomy" id="132585"/>
    <lineage>
        <taxon>Eukaryota</taxon>
        <taxon>Metazoa</taxon>
        <taxon>Chordata</taxon>
        <taxon>Craniata</taxon>
        <taxon>Vertebrata</taxon>
        <taxon>Euteleostomi</taxon>
        <taxon>Archelosauria</taxon>
        <taxon>Archosauria</taxon>
        <taxon>Dinosauria</taxon>
        <taxon>Saurischia</taxon>
        <taxon>Theropoda</taxon>
        <taxon>Coelurosauria</taxon>
        <taxon>Aves</taxon>
        <taxon>Neognathae</taxon>
        <taxon>Galloanserae</taxon>
        <taxon>Anseriformes</taxon>
        <taxon>Anatidae</taxon>
        <taxon>Anserinae</taxon>
        <taxon>Anser</taxon>
    </lineage>
</organism>
<dbReference type="GeneTree" id="ENSGT01000000215036"/>
<keyword evidence="6" id="KW-1185">Reference proteome</keyword>
<reference evidence="5" key="2">
    <citation type="submission" date="2025-09" db="UniProtKB">
        <authorList>
            <consortium name="Ensembl"/>
        </authorList>
    </citation>
    <scope>IDENTIFICATION</scope>
</reference>
<dbReference type="PANTHER" id="PTHR16423">
    <property type="entry name" value="TREM-LIKE TRANSCRIPT PROTEIN"/>
    <property type="match status" value="1"/>
</dbReference>
<keyword evidence="3" id="KW-0393">Immunoglobulin domain</keyword>
<evidence type="ECO:0000313" key="5">
    <source>
        <dbReference type="Ensembl" id="ENSABRP00000010245.1"/>
    </source>
</evidence>
<keyword evidence="1" id="KW-0732">Signal</keyword>
<protein>
    <recommendedName>
        <fullName evidence="4">Ig-like domain-containing protein</fullName>
    </recommendedName>
</protein>
<dbReference type="CDD" id="cd05716">
    <property type="entry name" value="IgV_pIgR_like"/>
    <property type="match status" value="1"/>
</dbReference>
<dbReference type="InterPro" id="IPR052314">
    <property type="entry name" value="Immune_rcpt_domain"/>
</dbReference>
<dbReference type="Ensembl" id="ENSABRT00000014643.1">
    <property type="protein sequence ID" value="ENSABRP00000010245.1"/>
    <property type="gene ID" value="ENSABRG00000009205.1"/>
</dbReference>
<dbReference type="Gene3D" id="2.60.40.10">
    <property type="entry name" value="Immunoglobulins"/>
    <property type="match status" value="1"/>
</dbReference>
<evidence type="ECO:0000259" key="4">
    <source>
        <dbReference type="PROSITE" id="PS50835"/>
    </source>
</evidence>
<proteinExistence type="predicted"/>
<dbReference type="SMART" id="SM00409">
    <property type="entry name" value="IG"/>
    <property type="match status" value="1"/>
</dbReference>
<evidence type="ECO:0000256" key="3">
    <source>
        <dbReference type="ARBA" id="ARBA00023319"/>
    </source>
</evidence>
<dbReference type="InterPro" id="IPR003599">
    <property type="entry name" value="Ig_sub"/>
</dbReference>
<dbReference type="AlphaFoldDB" id="A0A8B9BWU0"/>
<sequence>QTPGEVSQREGSDLSVLCPYPAEVDDQELKSWCRGTDQGCQHQVVLIGTRMYPYTDRARQGHVTIQDDPIHRNFSITMTDLQVEDSGTYFCAYSHSNVPLKRISLNVFKGEYLIPMQTPVLSGGNVTAAPLHSPPARNLCQGAFLPALTALLPCPGLGSWSRAPLQLLASPSHLSILLLLRLLPMAPEDTGHSLGSSSVLAVTARPELHPW</sequence>
<evidence type="ECO:0000256" key="2">
    <source>
        <dbReference type="ARBA" id="ARBA00023157"/>
    </source>
</evidence>
<evidence type="ECO:0000256" key="1">
    <source>
        <dbReference type="ARBA" id="ARBA00022729"/>
    </source>
</evidence>
<dbReference type="PANTHER" id="PTHR16423:SF6">
    <property type="entry name" value="TRIGGERING RECEPTOR EXPRESSED ON MYELOID CELLS 2-RELATED"/>
    <property type="match status" value="1"/>
</dbReference>
<dbReference type="GO" id="GO:0038023">
    <property type="term" value="F:signaling receptor activity"/>
    <property type="evidence" value="ECO:0007669"/>
    <property type="project" value="TreeGrafter"/>
</dbReference>
<name>A0A8B9BWU0_9AVES</name>
<dbReference type="GO" id="GO:0009986">
    <property type="term" value="C:cell surface"/>
    <property type="evidence" value="ECO:0007669"/>
    <property type="project" value="TreeGrafter"/>
</dbReference>
<reference evidence="5" key="1">
    <citation type="submission" date="2025-08" db="UniProtKB">
        <authorList>
            <consortium name="Ensembl"/>
        </authorList>
    </citation>
    <scope>IDENTIFICATION</scope>
</reference>
<dbReference type="InterPro" id="IPR013106">
    <property type="entry name" value="Ig_V-set"/>
</dbReference>
<dbReference type="PROSITE" id="PS50835">
    <property type="entry name" value="IG_LIKE"/>
    <property type="match status" value="1"/>
</dbReference>
<dbReference type="InterPro" id="IPR036179">
    <property type="entry name" value="Ig-like_dom_sf"/>
</dbReference>
<dbReference type="Pfam" id="PF07686">
    <property type="entry name" value="V-set"/>
    <property type="match status" value="1"/>
</dbReference>
<dbReference type="Proteomes" id="UP000694426">
    <property type="component" value="Unplaced"/>
</dbReference>
<evidence type="ECO:0000313" key="6">
    <source>
        <dbReference type="Proteomes" id="UP000694426"/>
    </source>
</evidence>
<dbReference type="InterPro" id="IPR007110">
    <property type="entry name" value="Ig-like_dom"/>
</dbReference>
<keyword evidence="2" id="KW-1015">Disulfide bond</keyword>
<dbReference type="SUPFAM" id="SSF48726">
    <property type="entry name" value="Immunoglobulin"/>
    <property type="match status" value="1"/>
</dbReference>
<feature type="domain" description="Ig-like" evidence="4">
    <location>
        <begin position="1"/>
        <end position="104"/>
    </location>
</feature>
<accession>A0A8B9BWU0</accession>